<dbReference type="EMBL" id="GL377578">
    <property type="protein sequence ID" value="EFJ28900.1"/>
    <property type="molecule type" value="Genomic_DNA"/>
</dbReference>
<dbReference type="InterPro" id="IPR008802">
    <property type="entry name" value="REF"/>
</dbReference>
<evidence type="ECO:0000313" key="3">
    <source>
        <dbReference type="Proteomes" id="UP000001514"/>
    </source>
</evidence>
<comment type="similarity">
    <text evidence="1">Belongs to the REF/SRPP family.</text>
</comment>
<evidence type="ECO:0000313" key="2">
    <source>
        <dbReference type="EMBL" id="EFJ28900.1"/>
    </source>
</evidence>
<dbReference type="eggNOG" id="ENOG502QUI7">
    <property type="taxonomic scope" value="Eukaryota"/>
</dbReference>
<accession>D8RFN9</accession>
<dbReference type="KEGG" id="smo:SELMODRAFT_146719"/>
<dbReference type="PANTHER" id="PTHR33732">
    <property type="entry name" value="REF/SRPP-LIKE PROTEIN OS05G0151300/LOC_OS05G05940"/>
    <property type="match status" value="1"/>
</dbReference>
<organism evidence="3">
    <name type="scientific">Selaginella moellendorffii</name>
    <name type="common">Spikemoss</name>
    <dbReference type="NCBI Taxonomy" id="88036"/>
    <lineage>
        <taxon>Eukaryota</taxon>
        <taxon>Viridiplantae</taxon>
        <taxon>Streptophyta</taxon>
        <taxon>Embryophyta</taxon>
        <taxon>Tracheophyta</taxon>
        <taxon>Lycopodiopsida</taxon>
        <taxon>Selaginellales</taxon>
        <taxon>Selaginellaceae</taxon>
        <taxon>Selaginella</taxon>
    </lineage>
</organism>
<keyword evidence="3" id="KW-1185">Reference proteome</keyword>
<sequence length="232" mass="25631">MATDHAQQQQQQEVIEEEEVSSPKLRYLGCFQAAGQKATGYVATIYELAKENSGPLKPGVDSIEGTVKTVVGPVYDKFEGKPTEFLEFLDKKVGETLVVLDQRLPPVVKDTTQRAFDVAKQAPDAAKTVVADVQKNGLYESARVYYVKYEPIAEAWTIEGLKKLKTFPGVPRFIDLVAPSALFGAEKFNQIVSTFKDRNVPLSGYIPLVPVEKIEQALRADPRETPVDKPSS</sequence>
<protein>
    <recommendedName>
        <fullName evidence="4">Small rubber particle protein</fullName>
    </recommendedName>
</protein>
<name>D8RFN9_SELML</name>
<evidence type="ECO:0000256" key="1">
    <source>
        <dbReference type="ARBA" id="ARBA00009737"/>
    </source>
</evidence>
<gene>
    <name evidence="2" type="ORF">SELMODRAFT_146719</name>
</gene>
<dbReference type="HOGENOM" id="CLU_069928_1_0_1"/>
<dbReference type="PANTHER" id="PTHR33732:SF3">
    <property type="entry name" value="OS07G0671800 PROTEIN"/>
    <property type="match status" value="1"/>
</dbReference>
<dbReference type="Gramene" id="EFJ28900">
    <property type="protein sequence ID" value="EFJ28900"/>
    <property type="gene ID" value="SELMODRAFT_146719"/>
</dbReference>
<dbReference type="Pfam" id="PF05755">
    <property type="entry name" value="REF"/>
    <property type="match status" value="1"/>
</dbReference>
<proteinExistence type="inferred from homology"/>
<dbReference type="OrthoDB" id="1905464at2759"/>
<reference evidence="2 3" key="1">
    <citation type="journal article" date="2011" name="Science">
        <title>The Selaginella genome identifies genetic changes associated with the evolution of vascular plants.</title>
        <authorList>
            <person name="Banks J.A."/>
            <person name="Nishiyama T."/>
            <person name="Hasebe M."/>
            <person name="Bowman J.L."/>
            <person name="Gribskov M."/>
            <person name="dePamphilis C."/>
            <person name="Albert V.A."/>
            <person name="Aono N."/>
            <person name="Aoyama T."/>
            <person name="Ambrose B.A."/>
            <person name="Ashton N.W."/>
            <person name="Axtell M.J."/>
            <person name="Barker E."/>
            <person name="Barker M.S."/>
            <person name="Bennetzen J.L."/>
            <person name="Bonawitz N.D."/>
            <person name="Chapple C."/>
            <person name="Cheng C."/>
            <person name="Correa L.G."/>
            <person name="Dacre M."/>
            <person name="DeBarry J."/>
            <person name="Dreyer I."/>
            <person name="Elias M."/>
            <person name="Engstrom E.M."/>
            <person name="Estelle M."/>
            <person name="Feng L."/>
            <person name="Finet C."/>
            <person name="Floyd S.K."/>
            <person name="Frommer W.B."/>
            <person name="Fujita T."/>
            <person name="Gramzow L."/>
            <person name="Gutensohn M."/>
            <person name="Harholt J."/>
            <person name="Hattori M."/>
            <person name="Heyl A."/>
            <person name="Hirai T."/>
            <person name="Hiwatashi Y."/>
            <person name="Ishikawa M."/>
            <person name="Iwata M."/>
            <person name="Karol K.G."/>
            <person name="Koehler B."/>
            <person name="Kolukisaoglu U."/>
            <person name="Kubo M."/>
            <person name="Kurata T."/>
            <person name="Lalonde S."/>
            <person name="Li K."/>
            <person name="Li Y."/>
            <person name="Litt A."/>
            <person name="Lyons E."/>
            <person name="Manning G."/>
            <person name="Maruyama T."/>
            <person name="Michael T.P."/>
            <person name="Mikami K."/>
            <person name="Miyazaki S."/>
            <person name="Morinaga S."/>
            <person name="Murata T."/>
            <person name="Mueller-Roeber B."/>
            <person name="Nelson D.R."/>
            <person name="Obara M."/>
            <person name="Oguri Y."/>
            <person name="Olmstead R.G."/>
            <person name="Onodera N."/>
            <person name="Petersen B.L."/>
            <person name="Pils B."/>
            <person name="Prigge M."/>
            <person name="Rensing S.A."/>
            <person name="Riano-Pachon D.M."/>
            <person name="Roberts A.W."/>
            <person name="Sato Y."/>
            <person name="Scheller H.V."/>
            <person name="Schulz B."/>
            <person name="Schulz C."/>
            <person name="Shakirov E.V."/>
            <person name="Shibagaki N."/>
            <person name="Shinohara N."/>
            <person name="Shippen D.E."/>
            <person name="Soerensen I."/>
            <person name="Sotooka R."/>
            <person name="Sugimoto N."/>
            <person name="Sugita M."/>
            <person name="Sumikawa N."/>
            <person name="Tanurdzic M."/>
            <person name="Theissen G."/>
            <person name="Ulvskov P."/>
            <person name="Wakazuki S."/>
            <person name="Weng J.K."/>
            <person name="Willats W.W."/>
            <person name="Wipf D."/>
            <person name="Wolf P.G."/>
            <person name="Yang L."/>
            <person name="Zimmer A.D."/>
            <person name="Zhu Q."/>
            <person name="Mitros T."/>
            <person name="Hellsten U."/>
            <person name="Loque D."/>
            <person name="Otillar R."/>
            <person name="Salamov A."/>
            <person name="Schmutz J."/>
            <person name="Shapiro H."/>
            <person name="Lindquist E."/>
            <person name="Lucas S."/>
            <person name="Rokhsar D."/>
            <person name="Grigoriev I.V."/>
        </authorList>
    </citation>
    <scope>NUCLEOTIDE SEQUENCE [LARGE SCALE GENOMIC DNA]</scope>
</reference>
<dbReference type="Proteomes" id="UP000001514">
    <property type="component" value="Unassembled WGS sequence"/>
</dbReference>
<evidence type="ECO:0008006" key="4">
    <source>
        <dbReference type="Google" id="ProtNLM"/>
    </source>
</evidence>
<dbReference type="AlphaFoldDB" id="D8RFN9"/>
<dbReference type="InParanoid" id="D8RFN9"/>
<dbReference type="FunCoup" id="D8RFN9">
    <property type="interactions" value="549"/>
</dbReference>
<dbReference type="OMA" id="RYLGFFH"/>